<evidence type="ECO:0000313" key="3">
    <source>
        <dbReference type="Ensembl" id="ENSSFOP00015020592.2"/>
    </source>
</evidence>
<keyword evidence="2" id="KW-0812">Transmembrane</keyword>
<gene>
    <name evidence="3" type="primary">traf3ip3</name>
</gene>
<sequence>MTTIKSTQKLRSPVGSYDQKLDQRVVKHECLRDRNNTTTCRSPTRMRDMEWKRNELQRKRQKEFLKRRQIDQTVVPLVAEVNKKPTVVLRVNSRKANPLDRRSLVMAEDLGIAWPDPASIKQAPWMQPAGHLNWESEVRERHVTNRSTHIFPLLRERTPLERACTKMDRGTQTQDGLLNNQHSQRDISAQTEAGLITVKESDLLQLADYLQEALWREENLKHKVAFLQQSTSALLLSSDKLWMTRCSEDLTRTRIEALESQLQVCAQKFRRDGVKKLVLQMEEQKRTYEEKAVAALQKAMTEKMDAEKKLEDLEGALQAARAESARWEGLYLELKESCEVLRRSQEETTDKLHQLQSHLERGEGQEAELRCQLQVLQLEGAELCSQIAQLEEDNQLKQEQLQEMRGKLCHLEDPSLSGSFFQSPSRDMWNSIAQLCVSDGRPTVGPAPDSESTAEARLQAELQETQQRLTMKEKECTDLQAELEAVEHECQSCLFRLNQCREELRRLNARQSQSSCCSWVGVGLLLGMTMVALLLLLMYSPMYADQLHGVCRSLRQSVERYLQEMTSPKHSGCYRPV</sequence>
<keyword evidence="2" id="KW-1133">Transmembrane helix</keyword>
<feature type="coiled-coil region" evidence="1">
    <location>
        <begin position="359"/>
        <end position="407"/>
    </location>
</feature>
<dbReference type="AlphaFoldDB" id="A0A8C9V4C1"/>
<dbReference type="GeneTree" id="ENSGT00940000160260"/>
<proteinExistence type="predicted"/>
<reference evidence="3" key="2">
    <citation type="submission" date="2025-08" db="UniProtKB">
        <authorList>
            <consortium name="Ensembl"/>
        </authorList>
    </citation>
    <scope>IDENTIFICATION</scope>
</reference>
<organism evidence="3 4">
    <name type="scientific">Scleropages formosus</name>
    <name type="common">Asian bonytongue</name>
    <name type="synonym">Osteoglossum formosum</name>
    <dbReference type="NCBI Taxonomy" id="113540"/>
    <lineage>
        <taxon>Eukaryota</taxon>
        <taxon>Metazoa</taxon>
        <taxon>Chordata</taxon>
        <taxon>Craniata</taxon>
        <taxon>Vertebrata</taxon>
        <taxon>Euteleostomi</taxon>
        <taxon>Actinopterygii</taxon>
        <taxon>Neopterygii</taxon>
        <taxon>Teleostei</taxon>
        <taxon>Osteoglossocephala</taxon>
        <taxon>Osteoglossomorpha</taxon>
        <taxon>Osteoglossiformes</taxon>
        <taxon>Osteoglossidae</taxon>
        <taxon>Scleropages</taxon>
    </lineage>
</organism>
<dbReference type="OrthoDB" id="8886722at2759"/>
<keyword evidence="2" id="KW-0472">Membrane</keyword>
<protein>
    <recommendedName>
        <fullName evidence="5">TRAF3-interacting JNK-activating modulator-like</fullName>
    </recommendedName>
</protein>
<accession>A0A8C9V4C1</accession>
<name>A0A8C9V4C1_SCLFO</name>
<keyword evidence="1" id="KW-0175">Coiled coil</keyword>
<evidence type="ECO:0000256" key="1">
    <source>
        <dbReference type="SAM" id="Coils"/>
    </source>
</evidence>
<dbReference type="PANTHER" id="PTHR15715">
    <property type="entry name" value="CENTROSOMAL PROTEIN OF 170 KDA"/>
    <property type="match status" value="1"/>
</dbReference>
<evidence type="ECO:0008006" key="5">
    <source>
        <dbReference type="Google" id="ProtNLM"/>
    </source>
</evidence>
<reference evidence="3 4" key="1">
    <citation type="submission" date="2019-04" db="EMBL/GenBank/DDBJ databases">
        <authorList>
            <consortium name="Wellcome Sanger Institute Data Sharing"/>
        </authorList>
    </citation>
    <scope>NUCLEOTIDE SEQUENCE [LARGE SCALE GENOMIC DNA]</scope>
</reference>
<dbReference type="Ensembl" id="ENSSFOT00015020824.2">
    <property type="protein sequence ID" value="ENSSFOP00015020592.2"/>
    <property type="gene ID" value="ENSSFOG00015013230.2"/>
</dbReference>
<keyword evidence="4" id="KW-1185">Reference proteome</keyword>
<dbReference type="CTD" id="80342"/>
<dbReference type="GeneID" id="108923237"/>
<dbReference type="CDD" id="cd21912">
    <property type="entry name" value="CC1_T3JAM"/>
    <property type="match status" value="1"/>
</dbReference>
<dbReference type="Proteomes" id="UP000694397">
    <property type="component" value="Chromosome 2"/>
</dbReference>
<feature type="coiled-coil region" evidence="1">
    <location>
        <begin position="271"/>
        <end position="330"/>
    </location>
</feature>
<dbReference type="PANTHER" id="PTHR15715:SF21">
    <property type="entry name" value="TRAF3-INTERACTING JNK-ACTIVATING MODULATOR"/>
    <property type="match status" value="1"/>
</dbReference>
<dbReference type="KEGG" id="sfm:108923237"/>
<evidence type="ECO:0000256" key="2">
    <source>
        <dbReference type="SAM" id="Phobius"/>
    </source>
</evidence>
<dbReference type="RefSeq" id="XP_018589391.2">
    <property type="nucleotide sequence ID" value="XM_018733875.2"/>
</dbReference>
<evidence type="ECO:0000313" key="4">
    <source>
        <dbReference type="Proteomes" id="UP000694397"/>
    </source>
</evidence>
<dbReference type="InterPro" id="IPR051176">
    <property type="entry name" value="Cent_Immune-Sig_Mod"/>
</dbReference>
<reference evidence="3" key="3">
    <citation type="submission" date="2025-09" db="UniProtKB">
        <authorList>
            <consortium name="Ensembl"/>
        </authorList>
    </citation>
    <scope>IDENTIFICATION</scope>
</reference>
<feature type="coiled-coil region" evidence="1">
    <location>
        <begin position="455"/>
        <end position="489"/>
    </location>
</feature>
<feature type="transmembrane region" description="Helical" evidence="2">
    <location>
        <begin position="519"/>
        <end position="539"/>
    </location>
</feature>